<feature type="domain" description="Methyltransferase" evidence="2">
    <location>
        <begin position="75"/>
        <end position="168"/>
    </location>
</feature>
<organism evidence="3 4">
    <name type="scientific">Bacillus infantis</name>
    <dbReference type="NCBI Taxonomy" id="324767"/>
    <lineage>
        <taxon>Bacteria</taxon>
        <taxon>Bacillati</taxon>
        <taxon>Bacillota</taxon>
        <taxon>Bacilli</taxon>
        <taxon>Bacillales</taxon>
        <taxon>Bacillaceae</taxon>
        <taxon>Bacillus</taxon>
    </lineage>
</organism>
<dbReference type="PANTHER" id="PTHR43861">
    <property type="entry name" value="TRANS-ACONITATE 2-METHYLTRANSFERASE-RELATED"/>
    <property type="match status" value="1"/>
</dbReference>
<dbReference type="GO" id="GO:0032259">
    <property type="term" value="P:methylation"/>
    <property type="evidence" value="ECO:0007669"/>
    <property type="project" value="UniProtKB-KW"/>
</dbReference>
<dbReference type="AlphaFoldDB" id="A0A5D4SF57"/>
<sequence length="284" mass="32245">MIGKAGGLPRLFLFKNEMSGRRTHVPLQLRKKRSSDVKMDNFEEYEDPVLYDIENSWTGELHLLLELLEGKRGPVIDLACGTGRLAIPLAEKGFEVTGVDIHKGMLGRAAEKAKGLPIKWICGDVRSVDLDLKSGLVYMSGNSFQHFLTNQDQNRLLEAVVNHLDKSGLFIFDTRFPSAEELLQPEGEEYWKTITGKSGEQIKVSTISKYDKLTQIQHYQTIRRSDLEETVKNIFLRYTYPQEMERLLESCRLEIVQVYGGWDKRALTARSESLVYVCKLAGGA</sequence>
<keyword evidence="1 3" id="KW-0808">Transferase</keyword>
<reference evidence="3 4" key="1">
    <citation type="submission" date="2019-08" db="EMBL/GenBank/DDBJ databases">
        <title>Bacillus genomes from the desert of Cuatro Cienegas, Coahuila.</title>
        <authorList>
            <person name="Olmedo-Alvarez G."/>
        </authorList>
    </citation>
    <scope>NUCLEOTIDE SEQUENCE [LARGE SCALE GENOMIC DNA]</scope>
    <source>
        <strain evidence="3 4">CH37_1T</strain>
    </source>
</reference>
<evidence type="ECO:0000313" key="3">
    <source>
        <dbReference type="EMBL" id="TYS60426.1"/>
    </source>
</evidence>
<comment type="caution">
    <text evidence="3">The sequence shown here is derived from an EMBL/GenBank/DDBJ whole genome shotgun (WGS) entry which is preliminary data.</text>
</comment>
<dbReference type="SUPFAM" id="SSF53335">
    <property type="entry name" value="S-adenosyl-L-methionine-dependent methyltransferases"/>
    <property type="match status" value="1"/>
</dbReference>
<gene>
    <name evidence="3" type="ORF">FZD47_21730</name>
</gene>
<protein>
    <submittedName>
        <fullName evidence="3">Class I SAM-dependent methyltransferase</fullName>
    </submittedName>
</protein>
<keyword evidence="3" id="KW-0489">Methyltransferase</keyword>
<dbReference type="Pfam" id="PF13649">
    <property type="entry name" value="Methyltransf_25"/>
    <property type="match status" value="1"/>
</dbReference>
<evidence type="ECO:0000313" key="4">
    <source>
        <dbReference type="Proteomes" id="UP000323732"/>
    </source>
</evidence>
<dbReference type="Proteomes" id="UP000323732">
    <property type="component" value="Unassembled WGS sequence"/>
</dbReference>
<dbReference type="CDD" id="cd02440">
    <property type="entry name" value="AdoMet_MTases"/>
    <property type="match status" value="1"/>
</dbReference>
<dbReference type="Gene3D" id="3.40.50.150">
    <property type="entry name" value="Vaccinia Virus protein VP39"/>
    <property type="match status" value="1"/>
</dbReference>
<dbReference type="Gene3D" id="2.20.25.110">
    <property type="entry name" value="S-adenosyl-L-methionine-dependent methyltransferases"/>
    <property type="match status" value="1"/>
</dbReference>
<proteinExistence type="predicted"/>
<dbReference type="EMBL" id="VTES01000007">
    <property type="protein sequence ID" value="TYS60426.1"/>
    <property type="molecule type" value="Genomic_DNA"/>
</dbReference>
<dbReference type="GO" id="GO:0008168">
    <property type="term" value="F:methyltransferase activity"/>
    <property type="evidence" value="ECO:0007669"/>
    <property type="project" value="UniProtKB-KW"/>
</dbReference>
<evidence type="ECO:0000259" key="2">
    <source>
        <dbReference type="Pfam" id="PF13649"/>
    </source>
</evidence>
<accession>A0A5D4SF57</accession>
<name>A0A5D4SF57_9BACI</name>
<dbReference type="InterPro" id="IPR041698">
    <property type="entry name" value="Methyltransf_25"/>
</dbReference>
<evidence type="ECO:0000256" key="1">
    <source>
        <dbReference type="ARBA" id="ARBA00022679"/>
    </source>
</evidence>
<dbReference type="InterPro" id="IPR029063">
    <property type="entry name" value="SAM-dependent_MTases_sf"/>
</dbReference>